<evidence type="ECO:0000313" key="2">
    <source>
        <dbReference type="Proteomes" id="UP000004893"/>
    </source>
</evidence>
<dbReference type="Pfam" id="PF19546">
    <property type="entry name" value="DUF6070"/>
    <property type="match status" value="1"/>
</dbReference>
<dbReference type="EMBL" id="ABYI02000018">
    <property type="protein sequence ID" value="EEG74891.1"/>
    <property type="molecule type" value="Genomic_DNA"/>
</dbReference>
<keyword evidence="2" id="KW-1185">Reference proteome</keyword>
<accession>C0BYG3</accession>
<organism evidence="1 2">
    <name type="scientific">[Clostridium] hylemonae DSM 15053</name>
    <dbReference type="NCBI Taxonomy" id="553973"/>
    <lineage>
        <taxon>Bacteria</taxon>
        <taxon>Bacillati</taxon>
        <taxon>Bacillota</taxon>
        <taxon>Clostridia</taxon>
        <taxon>Lachnospirales</taxon>
        <taxon>Lachnospiraceae</taxon>
    </lineage>
</organism>
<evidence type="ECO:0000313" key="1">
    <source>
        <dbReference type="EMBL" id="EEG74891.1"/>
    </source>
</evidence>
<sequence>MGKQCGLKYYECKNTEVTDMKRRRMITVCFLLALVTASCGRTTEEKAAGVQKEDSRTLFEESVEIAEKYRDIYETAEKKESVGTLETTKQIVKRLGKEGYAVFDYANQINMENPDKVRAFAVRVEEKKTAGVTILAVNDRGGFTRYDMKTSKGSVDVEKSSLYWDGNTPVSEYREEYTTGTWIYNEKGYLFFERNRLTGTGGGRIAVRLEPLDDTCRELNRNYLIPVGYAQNNMFTEDWSETEYKELNFYDLYERLYRLKTGEAAPYEFAFTGRTYEVPAAQFEDIFQTYFRIDSRTLRQKTNFNEADGTYRYRPRGLYDKGTTPDVPFPEVTAYEEKADGTVKLTVNAVWPKKSMEKAFSHEVVVRPLEDGTYEYVSNHVIPSDENAAPEWYMDRLTDEQWQEYYESTQ</sequence>
<comment type="caution">
    <text evidence="1">The sequence shown here is derived from an EMBL/GenBank/DDBJ whole genome shotgun (WGS) entry which is preliminary data.</text>
</comment>
<dbReference type="HOGENOM" id="CLU_049011_0_0_9"/>
<gene>
    <name evidence="1" type="ORF">CLOHYLEM_04852</name>
</gene>
<proteinExistence type="predicted"/>
<dbReference type="AlphaFoldDB" id="C0BYG3"/>
<dbReference type="Proteomes" id="UP000004893">
    <property type="component" value="Unassembled WGS sequence"/>
</dbReference>
<protein>
    <submittedName>
        <fullName evidence="1">Uncharacterized protein</fullName>
    </submittedName>
</protein>
<reference evidence="1" key="1">
    <citation type="submission" date="2009-02" db="EMBL/GenBank/DDBJ databases">
        <authorList>
            <person name="Fulton L."/>
            <person name="Clifton S."/>
            <person name="Fulton B."/>
            <person name="Xu J."/>
            <person name="Minx P."/>
            <person name="Pepin K.H."/>
            <person name="Johnson M."/>
            <person name="Bhonagiri V."/>
            <person name="Nash W.E."/>
            <person name="Mardis E.R."/>
            <person name="Wilson R.K."/>
        </authorList>
    </citation>
    <scope>NUCLEOTIDE SEQUENCE [LARGE SCALE GENOMIC DNA]</scope>
    <source>
        <strain evidence="1">DSM 15053</strain>
    </source>
</reference>
<dbReference type="InterPro" id="IPR045714">
    <property type="entry name" value="DUF6070"/>
</dbReference>
<dbReference type="RefSeq" id="WP_006442184.1">
    <property type="nucleotide sequence ID" value="NZ_CP036524.1"/>
</dbReference>
<dbReference type="eggNOG" id="ENOG502Z8E0">
    <property type="taxonomic scope" value="Bacteria"/>
</dbReference>
<reference evidence="1" key="2">
    <citation type="submission" date="2013-06" db="EMBL/GenBank/DDBJ databases">
        <title>Draft genome sequence of Clostridium hylemonae (DSM 15053).</title>
        <authorList>
            <person name="Sudarsanam P."/>
            <person name="Ley R."/>
            <person name="Guruge J."/>
            <person name="Turnbaugh P.J."/>
            <person name="Mahowald M."/>
            <person name="Liep D."/>
            <person name="Gordon J."/>
        </authorList>
    </citation>
    <scope>NUCLEOTIDE SEQUENCE</scope>
    <source>
        <strain evidence="1">DSM 15053</strain>
    </source>
</reference>
<dbReference type="STRING" id="553973.CLOHYLEM_04852"/>
<name>C0BYG3_9FIRM</name>